<keyword evidence="7" id="KW-1185">Reference proteome</keyword>
<dbReference type="PANTHER" id="PTHR40661:SF1">
    <property type="entry name" value="HTH CRO_C1-TYPE DOMAIN-CONTAINING PROTEIN"/>
    <property type="match status" value="1"/>
</dbReference>
<keyword evidence="2" id="KW-0238">DNA-binding</keyword>
<name>A0A8H9YP98_9PSED</name>
<accession>A0A8H9YP98</accession>
<dbReference type="PROSITE" id="PS50943">
    <property type="entry name" value="HTH_CROC1"/>
    <property type="match status" value="1"/>
</dbReference>
<evidence type="ECO:0000256" key="1">
    <source>
        <dbReference type="ARBA" id="ARBA00023015"/>
    </source>
</evidence>
<evidence type="ECO:0000313" key="6">
    <source>
        <dbReference type="EMBL" id="QXH83282.1"/>
    </source>
</evidence>
<reference evidence="6" key="2">
    <citation type="submission" date="2021-06" db="EMBL/GenBank/DDBJ databases">
        <title>Updating the genus Pseudomonas: Description of 43 new species and partition of the Pseudomonas putida group.</title>
        <authorList>
            <person name="Girard L."/>
            <person name="Lood C."/>
            <person name="Vandamme P."/>
            <person name="Rokni-Zadeh H."/>
            <person name="van Noort V."/>
            <person name="Hofte M."/>
            <person name="Lavigne R."/>
            <person name="De Mot R."/>
        </authorList>
    </citation>
    <scope>NUCLEOTIDE SEQUENCE</scope>
    <source>
        <strain evidence="6">SWRI145</strain>
    </source>
</reference>
<dbReference type="SUPFAM" id="SSF47413">
    <property type="entry name" value="lambda repressor-like DNA-binding domains"/>
    <property type="match status" value="1"/>
</dbReference>
<dbReference type="EMBL" id="CP077084">
    <property type="protein sequence ID" value="QXH83282.1"/>
    <property type="molecule type" value="Genomic_DNA"/>
</dbReference>
<keyword evidence="3" id="KW-0804">Transcription</keyword>
<keyword evidence="1" id="KW-0805">Transcription regulation</keyword>
<reference evidence="5" key="1">
    <citation type="journal article" date="2020" name="Microorganisms">
        <title>Reliable Identification of Environmental Pseudomonas Isolates Using the rpoD Gene.</title>
        <authorList>
            <consortium name="The Broad Institute Genome Sequencing Platform"/>
            <person name="Girard L."/>
            <person name="Lood C."/>
            <person name="Rokni-Zadeh H."/>
            <person name="van Noort V."/>
            <person name="Lavigne R."/>
            <person name="De Mot R."/>
        </authorList>
    </citation>
    <scope>NUCLEOTIDE SEQUENCE [LARGE SCALE GENOMIC DNA]</scope>
    <source>
        <strain evidence="5">SWRI145</strain>
    </source>
</reference>
<dbReference type="PANTHER" id="PTHR40661">
    <property type="match status" value="1"/>
</dbReference>
<protein>
    <submittedName>
        <fullName evidence="5">LexA family transcriptional regulator</fullName>
    </submittedName>
</protein>
<dbReference type="KEGG" id="ptrt:HU722_0025470"/>
<dbReference type="SUPFAM" id="SSF51306">
    <property type="entry name" value="LexA/Signal peptidase"/>
    <property type="match status" value="1"/>
</dbReference>
<dbReference type="InterPro" id="IPR039418">
    <property type="entry name" value="LexA-like"/>
</dbReference>
<evidence type="ECO:0000313" key="7">
    <source>
        <dbReference type="Proteomes" id="UP000615613"/>
    </source>
</evidence>
<proteinExistence type="predicted"/>
<dbReference type="RefSeq" id="WP_186753070.1">
    <property type="nucleotide sequence ID" value="NZ_CP077084.1"/>
</dbReference>
<dbReference type="InterPro" id="IPR015927">
    <property type="entry name" value="Peptidase_S24_S26A/B/C"/>
</dbReference>
<dbReference type="GO" id="GO:0003677">
    <property type="term" value="F:DNA binding"/>
    <property type="evidence" value="ECO:0007669"/>
    <property type="project" value="UniProtKB-KW"/>
</dbReference>
<evidence type="ECO:0000256" key="2">
    <source>
        <dbReference type="ARBA" id="ARBA00023125"/>
    </source>
</evidence>
<dbReference type="Pfam" id="PF01381">
    <property type="entry name" value="HTH_3"/>
    <property type="match status" value="1"/>
</dbReference>
<dbReference type="AlphaFoldDB" id="A0A8H9YP98"/>
<dbReference type="EMBL" id="JABWQF010000006">
    <property type="protein sequence ID" value="MBC3292222.1"/>
    <property type="molecule type" value="Genomic_DNA"/>
</dbReference>
<dbReference type="InterPro" id="IPR001387">
    <property type="entry name" value="Cro/C1-type_HTH"/>
</dbReference>
<dbReference type="SMART" id="SM00530">
    <property type="entry name" value="HTH_XRE"/>
    <property type="match status" value="1"/>
</dbReference>
<dbReference type="Gene3D" id="1.10.260.40">
    <property type="entry name" value="lambda repressor-like DNA-binding domains"/>
    <property type="match status" value="1"/>
</dbReference>
<dbReference type="CDD" id="cd00093">
    <property type="entry name" value="HTH_XRE"/>
    <property type="match status" value="1"/>
</dbReference>
<dbReference type="InterPro" id="IPR036286">
    <property type="entry name" value="LexA/Signal_pep-like_sf"/>
</dbReference>
<gene>
    <name evidence="6" type="ORF">HU722_0025470</name>
    <name evidence="5" type="ORF">HU722_11900</name>
</gene>
<organism evidence="5">
    <name type="scientific">Pseudomonas tritici</name>
    <dbReference type="NCBI Taxonomy" id="2745518"/>
    <lineage>
        <taxon>Bacteria</taxon>
        <taxon>Pseudomonadati</taxon>
        <taxon>Pseudomonadota</taxon>
        <taxon>Gammaproteobacteria</taxon>
        <taxon>Pseudomonadales</taxon>
        <taxon>Pseudomonadaceae</taxon>
        <taxon>Pseudomonas</taxon>
    </lineage>
</organism>
<dbReference type="Pfam" id="PF00717">
    <property type="entry name" value="Peptidase_S24"/>
    <property type="match status" value="1"/>
</dbReference>
<evidence type="ECO:0000259" key="4">
    <source>
        <dbReference type="PROSITE" id="PS50943"/>
    </source>
</evidence>
<dbReference type="Gene3D" id="2.10.109.10">
    <property type="entry name" value="Umud Fragment, subunit A"/>
    <property type="match status" value="1"/>
</dbReference>
<sequence>MKKPLPADRKEECLRLKAIFTAKKKHLKLTQEKLAEQLGINQSSVSHYLNGVNPLNTEIAAAFAKILDVPVSDFSPRLAEIIEMVASSRVTADSFRTTWAKAARIIDAPPREQYVLIPQYLDDNSFMPNVNDEHRGLTEGMVFRRGWLQEMGVSFSSLNIVYAGDDSMAPHILSGDVVMIDTYKPTLKDGEVYLVRMPDGRTSVRRVAQQISGNWMLRCDNQDKQIFPDEVIPSSAAVDLPLIGRVIWRGGSVRVSRP</sequence>
<feature type="domain" description="HTH cro/C1-type" evidence="4">
    <location>
        <begin position="25"/>
        <end position="74"/>
    </location>
</feature>
<dbReference type="CDD" id="cd06529">
    <property type="entry name" value="S24_LexA-like"/>
    <property type="match status" value="1"/>
</dbReference>
<evidence type="ECO:0000256" key="3">
    <source>
        <dbReference type="ARBA" id="ARBA00023163"/>
    </source>
</evidence>
<evidence type="ECO:0000313" key="5">
    <source>
        <dbReference type="EMBL" id="MBC3292222.1"/>
    </source>
</evidence>
<dbReference type="Proteomes" id="UP000615613">
    <property type="component" value="Chromosome"/>
</dbReference>
<dbReference type="InterPro" id="IPR010982">
    <property type="entry name" value="Lambda_DNA-bd_dom_sf"/>
</dbReference>